<dbReference type="PANTHER" id="PTHR37162:SF1">
    <property type="entry name" value="BED-TYPE DOMAIN-CONTAINING PROTEIN"/>
    <property type="match status" value="1"/>
</dbReference>
<reference evidence="3" key="2">
    <citation type="submission" date="2025-08" db="UniProtKB">
        <authorList>
            <consortium name="RefSeq"/>
        </authorList>
    </citation>
    <scope>IDENTIFICATION</scope>
    <source>
        <tissue evidence="3">Adult</tissue>
    </source>
</reference>
<dbReference type="SUPFAM" id="SSF53098">
    <property type="entry name" value="Ribonuclease H-like"/>
    <property type="match status" value="1"/>
</dbReference>
<evidence type="ECO:0000259" key="1">
    <source>
        <dbReference type="Pfam" id="PF14291"/>
    </source>
</evidence>
<dbReference type="InterPro" id="IPR025398">
    <property type="entry name" value="DUF4371"/>
</dbReference>
<dbReference type="GeneID" id="125778069"/>
<feature type="domain" description="DUF4371" evidence="1">
    <location>
        <begin position="30"/>
        <end position="126"/>
    </location>
</feature>
<reference evidence="2" key="1">
    <citation type="submission" date="2025-05" db="UniProtKB">
        <authorList>
            <consortium name="RefSeq"/>
        </authorList>
    </citation>
    <scope>NUCLEOTIDE SEQUENCE [LARGE SCALE GENOMIC DNA]</scope>
</reference>
<name>A0ABM3JM06_BACDO</name>
<gene>
    <name evidence="3" type="primary">LOC125778069</name>
</gene>
<sequence length="266" mass="30646">MDRYLIKKNKPSEPLEKKSHYLIVKAGNKARDKIVDQLKQIKFSLIVDETTDVSTKKSLVLIVRYFDHLTKRISDKFLGLISVVNADATSVYTSIKEFFNEQGVALENIIGLATDGANVMASEVNGLVGKFRNDVNLFYLKCSCHSLHLCSAYACKKLPGQIEQLCRNIYKFFAHSPKRIEEFKDFQDYCSVQPHKILGISMTRWLSLEAVINRIIEQWNPLQLYFLDSVLEVNGIKANEMAMQMNDPEIKTYFLFLSYIYPQNHK</sequence>
<protein>
    <submittedName>
        <fullName evidence="3">Uncharacterized protein LOC125778069</fullName>
    </submittedName>
</protein>
<evidence type="ECO:0000313" key="3">
    <source>
        <dbReference type="RefSeq" id="XP_049310267.1"/>
    </source>
</evidence>
<evidence type="ECO:0000313" key="2">
    <source>
        <dbReference type="Proteomes" id="UP001652620"/>
    </source>
</evidence>
<dbReference type="InterPro" id="IPR012337">
    <property type="entry name" value="RNaseH-like_sf"/>
</dbReference>
<dbReference type="Pfam" id="PF14291">
    <property type="entry name" value="DUF4371"/>
    <property type="match status" value="1"/>
</dbReference>
<dbReference type="Proteomes" id="UP001652620">
    <property type="component" value="Chromosome 1"/>
</dbReference>
<accession>A0ABM3JM06</accession>
<dbReference type="RefSeq" id="XP_049310267.1">
    <property type="nucleotide sequence ID" value="XM_049454310.1"/>
</dbReference>
<dbReference type="PANTHER" id="PTHR37162">
    <property type="entry name" value="HAT FAMILY DIMERISATION DOMAINCONTAINING PROTEIN-RELATED"/>
    <property type="match status" value="1"/>
</dbReference>
<proteinExistence type="predicted"/>
<organism evidence="2 3">
    <name type="scientific">Bactrocera dorsalis</name>
    <name type="common">Oriental fruit fly</name>
    <name type="synonym">Dacus dorsalis</name>
    <dbReference type="NCBI Taxonomy" id="27457"/>
    <lineage>
        <taxon>Eukaryota</taxon>
        <taxon>Metazoa</taxon>
        <taxon>Ecdysozoa</taxon>
        <taxon>Arthropoda</taxon>
        <taxon>Hexapoda</taxon>
        <taxon>Insecta</taxon>
        <taxon>Pterygota</taxon>
        <taxon>Neoptera</taxon>
        <taxon>Endopterygota</taxon>
        <taxon>Diptera</taxon>
        <taxon>Brachycera</taxon>
        <taxon>Muscomorpha</taxon>
        <taxon>Tephritoidea</taxon>
        <taxon>Tephritidae</taxon>
        <taxon>Bactrocera</taxon>
        <taxon>Bactrocera</taxon>
    </lineage>
</organism>
<keyword evidence="2" id="KW-1185">Reference proteome</keyword>